<organism evidence="1 2">
    <name type="scientific">Trifolium medium</name>
    <dbReference type="NCBI Taxonomy" id="97028"/>
    <lineage>
        <taxon>Eukaryota</taxon>
        <taxon>Viridiplantae</taxon>
        <taxon>Streptophyta</taxon>
        <taxon>Embryophyta</taxon>
        <taxon>Tracheophyta</taxon>
        <taxon>Spermatophyta</taxon>
        <taxon>Magnoliopsida</taxon>
        <taxon>eudicotyledons</taxon>
        <taxon>Gunneridae</taxon>
        <taxon>Pentapetalae</taxon>
        <taxon>rosids</taxon>
        <taxon>fabids</taxon>
        <taxon>Fabales</taxon>
        <taxon>Fabaceae</taxon>
        <taxon>Papilionoideae</taxon>
        <taxon>50 kb inversion clade</taxon>
        <taxon>NPAAA clade</taxon>
        <taxon>Hologalegina</taxon>
        <taxon>IRL clade</taxon>
        <taxon>Trifolieae</taxon>
        <taxon>Trifolium</taxon>
    </lineage>
</organism>
<dbReference type="Proteomes" id="UP000265520">
    <property type="component" value="Unassembled WGS sequence"/>
</dbReference>
<dbReference type="AlphaFoldDB" id="A0A392UNT0"/>
<sequence>CLGQFLTIKESFLLGDQFGLPLLEGMKEILSCLEVIGDSVHLLQDISFAFSQSS</sequence>
<dbReference type="EMBL" id="LXQA010879313">
    <property type="protein sequence ID" value="MCI75299.1"/>
    <property type="molecule type" value="Genomic_DNA"/>
</dbReference>
<keyword evidence="2" id="KW-1185">Reference proteome</keyword>
<accession>A0A392UNT0</accession>
<evidence type="ECO:0000313" key="1">
    <source>
        <dbReference type="EMBL" id="MCI75299.1"/>
    </source>
</evidence>
<name>A0A392UNT0_9FABA</name>
<evidence type="ECO:0000313" key="2">
    <source>
        <dbReference type="Proteomes" id="UP000265520"/>
    </source>
</evidence>
<protein>
    <submittedName>
        <fullName evidence="1">Uncharacterized protein</fullName>
    </submittedName>
</protein>
<comment type="caution">
    <text evidence="1">The sequence shown here is derived from an EMBL/GenBank/DDBJ whole genome shotgun (WGS) entry which is preliminary data.</text>
</comment>
<reference evidence="1 2" key="1">
    <citation type="journal article" date="2018" name="Front. Plant Sci.">
        <title>Red Clover (Trifolium pratense) and Zigzag Clover (T. medium) - A Picture of Genomic Similarities and Differences.</title>
        <authorList>
            <person name="Dluhosova J."/>
            <person name="Istvanek J."/>
            <person name="Nedelnik J."/>
            <person name="Repkova J."/>
        </authorList>
    </citation>
    <scope>NUCLEOTIDE SEQUENCE [LARGE SCALE GENOMIC DNA]</scope>
    <source>
        <strain evidence="2">cv. 10/8</strain>
        <tissue evidence="1">Leaf</tissue>
    </source>
</reference>
<proteinExistence type="predicted"/>
<feature type="non-terminal residue" evidence="1">
    <location>
        <position position="1"/>
    </location>
</feature>